<dbReference type="HOGENOM" id="CLU_000288_6_10_1"/>
<keyword evidence="1" id="KW-0677">Repeat</keyword>
<dbReference type="SUPFAM" id="SSF52540">
    <property type="entry name" value="P-loop containing nucleoside triphosphate hydrolases"/>
    <property type="match status" value="1"/>
</dbReference>
<dbReference type="InterPro" id="IPR056884">
    <property type="entry name" value="NPHP3-like_N"/>
</dbReference>
<dbReference type="OrthoDB" id="2658414at2759"/>
<dbReference type="PANTHER" id="PTHR10039:SF14">
    <property type="entry name" value="NACHT DOMAIN-CONTAINING PROTEIN"/>
    <property type="match status" value="1"/>
</dbReference>
<organism evidence="3 4">
    <name type="scientific">Phanerochaete carnosa (strain HHB-10118-sp)</name>
    <name type="common">White-rot fungus</name>
    <name type="synonym">Peniophora carnosa</name>
    <dbReference type="NCBI Taxonomy" id="650164"/>
    <lineage>
        <taxon>Eukaryota</taxon>
        <taxon>Fungi</taxon>
        <taxon>Dikarya</taxon>
        <taxon>Basidiomycota</taxon>
        <taxon>Agaricomycotina</taxon>
        <taxon>Agaricomycetes</taxon>
        <taxon>Polyporales</taxon>
        <taxon>Phanerochaetaceae</taxon>
        <taxon>Phanerochaete</taxon>
    </lineage>
</organism>
<dbReference type="RefSeq" id="XP_007396160.1">
    <property type="nucleotide sequence ID" value="XM_007396098.1"/>
</dbReference>
<evidence type="ECO:0000259" key="2">
    <source>
        <dbReference type="Pfam" id="PF24883"/>
    </source>
</evidence>
<evidence type="ECO:0000313" key="3">
    <source>
        <dbReference type="EMBL" id="EKM55850.1"/>
    </source>
</evidence>
<dbReference type="Proteomes" id="UP000008370">
    <property type="component" value="Unassembled WGS sequence"/>
</dbReference>
<feature type="domain" description="Nephrocystin 3-like N-terminal" evidence="2">
    <location>
        <begin position="140"/>
        <end position="287"/>
    </location>
</feature>
<dbReference type="Pfam" id="PF24883">
    <property type="entry name" value="NPHP3_N"/>
    <property type="match status" value="1"/>
</dbReference>
<evidence type="ECO:0000256" key="1">
    <source>
        <dbReference type="ARBA" id="ARBA00022737"/>
    </source>
</evidence>
<dbReference type="EMBL" id="JH930472">
    <property type="protein sequence ID" value="EKM55850.1"/>
    <property type="molecule type" value="Genomic_DNA"/>
</dbReference>
<sequence length="675" mass="75373">MDSCWKKIAEDANSIPKKSWLHRVFRSSHDSAKINALATRFSESIDAFLLRSSVSQWVVVENAAVNISAIASATVLQELLRYVAKDVYYDSIRRPRCLDGTCGDVLRCIEDWASRSLQGMRSGYTPTGIAPKDNLPLSTTQSRPVLWLNGFTGSGKSTLASTICDRWSAAEILGATFFCSRNAASSKDVRCILPSIAYQLQARIPAFHKSLSQILQRNPSGVGADVKRQLQDLIITPIQASYPSLPPLVVVIDALDECEDTQAVSDLLEAILDKTEEFKPLRFFITSLPEHHIHRCFADCAAQGAWEEFNLNDISEPAAQQDITRYVRSELSSLRKQYRLHEKALPPENGVEKVEVWPHEDDVVQLAHLAGRSFIYAFTAVKFVGDDAFRDPKARLQKLTASETMAPANVHPSQSLLDELYLRILASVFRNMSSELSARLRLILGTIVLLQEPLSAEALAPLIDVHKSDIYNQCVAPLRSVLSLPEISNKGAGNAAIHIIHPTFPDFLLSPKRCPDPNFAIDAAEHHTMLLRRCLEVAVGATEAGAKYQSMSQPRHTRYAMSHWAYHFRHAQASANFLDFPFELIADLATNLNGIKPREFLDSFSPWRPSEREVYLTWSQVRPLDSGVPPHIVRCIHDLWRIYFSIDGLTTTTPTVPRTVRLNSVMSEAYASEGL</sequence>
<accession>K5W9J3</accession>
<reference evidence="3 4" key="1">
    <citation type="journal article" date="2012" name="BMC Genomics">
        <title>Comparative genomics of the white-rot fungi, Phanerochaete carnosa and P. chrysosporium, to elucidate the genetic basis of the distinct wood types they colonize.</title>
        <authorList>
            <person name="Suzuki H."/>
            <person name="MacDonald J."/>
            <person name="Syed K."/>
            <person name="Salamov A."/>
            <person name="Hori C."/>
            <person name="Aerts A."/>
            <person name="Henrissat B."/>
            <person name="Wiebenga A."/>
            <person name="vanKuyk P.A."/>
            <person name="Barry K."/>
            <person name="Lindquist E."/>
            <person name="LaButti K."/>
            <person name="Lapidus A."/>
            <person name="Lucas S."/>
            <person name="Coutinho P."/>
            <person name="Gong Y."/>
            <person name="Samejima M."/>
            <person name="Mahadevan R."/>
            <person name="Abou-Zaid M."/>
            <person name="de Vries R.P."/>
            <person name="Igarashi K."/>
            <person name="Yadav J.S."/>
            <person name="Grigoriev I.V."/>
            <person name="Master E.R."/>
        </authorList>
    </citation>
    <scope>NUCLEOTIDE SEQUENCE [LARGE SCALE GENOMIC DNA]</scope>
    <source>
        <strain evidence="3 4">HHB-10118-sp</strain>
    </source>
</reference>
<dbReference type="AlphaFoldDB" id="K5W9J3"/>
<keyword evidence="4" id="KW-1185">Reference proteome</keyword>
<dbReference type="GeneID" id="18910218"/>
<protein>
    <recommendedName>
        <fullName evidence="2">Nephrocystin 3-like N-terminal domain-containing protein</fullName>
    </recommendedName>
</protein>
<dbReference type="InParanoid" id="K5W9J3"/>
<name>K5W9J3_PHACS</name>
<gene>
    <name evidence="3" type="ORF">PHACADRAFT_184605</name>
</gene>
<proteinExistence type="predicted"/>
<dbReference type="STRING" id="650164.K5W9J3"/>
<dbReference type="InterPro" id="IPR027417">
    <property type="entry name" value="P-loop_NTPase"/>
</dbReference>
<evidence type="ECO:0000313" key="4">
    <source>
        <dbReference type="Proteomes" id="UP000008370"/>
    </source>
</evidence>
<dbReference type="KEGG" id="pco:PHACADRAFT_184605"/>
<dbReference type="Gene3D" id="3.40.50.300">
    <property type="entry name" value="P-loop containing nucleotide triphosphate hydrolases"/>
    <property type="match status" value="1"/>
</dbReference>
<dbReference type="PANTHER" id="PTHR10039">
    <property type="entry name" value="AMELOGENIN"/>
    <property type="match status" value="1"/>
</dbReference>